<evidence type="ECO:0000313" key="2">
    <source>
        <dbReference type="EMBL" id="TBW39789.1"/>
    </source>
</evidence>
<dbReference type="InterPro" id="IPR051082">
    <property type="entry name" value="Pentapeptide-BTB/POZ_domain"/>
</dbReference>
<reference evidence="2 3" key="1">
    <citation type="submission" date="2019-02" db="EMBL/GenBank/DDBJ databases">
        <title>Siculibacillus lacustris gen. nov., sp. nov., a new rosette-forming bacterium isolated from a freshwater crater lake (Lake St. Ana, Romania).</title>
        <authorList>
            <person name="Felfoldi T."/>
            <person name="Marton Z."/>
            <person name="Szabo A."/>
            <person name="Mentes A."/>
            <person name="Boka K."/>
            <person name="Marialigeti K."/>
            <person name="Mathe I."/>
            <person name="Koncz M."/>
            <person name="Schumann P."/>
            <person name="Toth E."/>
        </authorList>
    </citation>
    <scope>NUCLEOTIDE SEQUENCE [LARGE SCALE GENOMIC DNA]</scope>
    <source>
        <strain evidence="2 3">SA-279</strain>
    </source>
</reference>
<proteinExistence type="predicted"/>
<dbReference type="PANTHER" id="PTHR14136">
    <property type="entry name" value="BTB_POZ DOMAIN-CONTAINING PROTEIN KCTD9"/>
    <property type="match status" value="1"/>
</dbReference>
<dbReference type="InterPro" id="IPR001646">
    <property type="entry name" value="5peptide_repeat"/>
</dbReference>
<gene>
    <name evidence="2" type="ORF">EYW49_05895</name>
</gene>
<feature type="transmembrane region" description="Helical" evidence="1">
    <location>
        <begin position="41"/>
        <end position="62"/>
    </location>
</feature>
<dbReference type="SUPFAM" id="SSF141571">
    <property type="entry name" value="Pentapeptide repeat-like"/>
    <property type="match status" value="1"/>
</dbReference>
<dbReference type="Gene3D" id="2.160.20.80">
    <property type="entry name" value="E3 ubiquitin-protein ligase SopA"/>
    <property type="match status" value="1"/>
</dbReference>
<dbReference type="AlphaFoldDB" id="A0A4Q9VXC3"/>
<accession>A0A4Q9VXC3</accession>
<keyword evidence="1" id="KW-0812">Transmembrane</keyword>
<keyword evidence="3" id="KW-1185">Reference proteome</keyword>
<evidence type="ECO:0000313" key="3">
    <source>
        <dbReference type="Proteomes" id="UP000292781"/>
    </source>
</evidence>
<feature type="transmembrane region" description="Helical" evidence="1">
    <location>
        <begin position="82"/>
        <end position="108"/>
    </location>
</feature>
<evidence type="ECO:0000256" key="1">
    <source>
        <dbReference type="SAM" id="Phobius"/>
    </source>
</evidence>
<comment type="caution">
    <text evidence="2">The sequence shown here is derived from an EMBL/GenBank/DDBJ whole genome shotgun (WGS) entry which is preliminary data.</text>
</comment>
<feature type="transmembrane region" description="Helical" evidence="1">
    <location>
        <begin position="189"/>
        <end position="208"/>
    </location>
</feature>
<dbReference type="Pfam" id="PF00805">
    <property type="entry name" value="Pentapeptide"/>
    <property type="match status" value="3"/>
</dbReference>
<dbReference type="EMBL" id="SJFN01000006">
    <property type="protein sequence ID" value="TBW39789.1"/>
    <property type="molecule type" value="Genomic_DNA"/>
</dbReference>
<dbReference type="OrthoDB" id="3034488at2"/>
<keyword evidence="1" id="KW-0472">Membrane</keyword>
<feature type="transmembrane region" description="Helical" evidence="1">
    <location>
        <begin position="238"/>
        <end position="257"/>
    </location>
</feature>
<feature type="transmembrane region" description="Helical" evidence="1">
    <location>
        <begin position="157"/>
        <end position="177"/>
    </location>
</feature>
<organism evidence="2 3">
    <name type="scientific">Siculibacillus lacustris</name>
    <dbReference type="NCBI Taxonomy" id="1549641"/>
    <lineage>
        <taxon>Bacteria</taxon>
        <taxon>Pseudomonadati</taxon>
        <taxon>Pseudomonadota</taxon>
        <taxon>Alphaproteobacteria</taxon>
        <taxon>Hyphomicrobiales</taxon>
        <taxon>Ancalomicrobiaceae</taxon>
        <taxon>Siculibacillus</taxon>
    </lineage>
</organism>
<protein>
    <submittedName>
        <fullName evidence="2">Pentapeptide repeat-containing protein</fullName>
    </submittedName>
</protein>
<name>A0A4Q9VXC3_9HYPH</name>
<keyword evidence="1" id="KW-1133">Transmembrane helix</keyword>
<dbReference type="Proteomes" id="UP000292781">
    <property type="component" value="Unassembled WGS sequence"/>
</dbReference>
<dbReference type="PANTHER" id="PTHR14136:SF17">
    <property type="entry name" value="BTB_POZ DOMAIN-CONTAINING PROTEIN KCTD9"/>
    <property type="match status" value="1"/>
</dbReference>
<sequence length="757" mass="83450">MHAEGECGDGAPAGVAMAADTEDLEGLLGSVNRSAERLQTLWFSFIGLTLYVIITALTTTHMNLLLNEAQVLPILSMTVPLLPFYVIAPLFYVVIHFYVLLMLTLLAGSAKVFEDALRRAIPIESERETFRARIENALFLQLLVGAAPERNGVKGRLLAAMALITIAVAPVLTLIALQTQFLPYHHFAITWLHRALVGLDLVLVLVMWRAYRVRWGALPPPGPITLWRRRGVGWWRRHLVGLVARSLGPLLVIWLTLGEGRWAGEPYLDPTDGLDGEILANLGLESLVPNWSRDGIAPRYQFSYNFTRFGLRPLVWTGLISDRLDVSGETIVGADLIDKADRERKSFAEAERYVRTRDFRGRDFTMADFSAADIRGADFSGGRTILRRANLMKASLQGANLSMAQIRGSTLLAAEMQGANLFSAEMQEAVLATAQLQGAELSSANLRGADLSLANMQGANLSAVQMQGANLSAVQMQGADLSSAEMQGAKLSWAQMQGTNLREANLQATDLKYASICGSILEGSQLSNADLSYARIFRNHSGLSSSPARIIAINTDRFFTRRIEPNSDPAGFPSEIFEAMPNGFHLSNEELTDKQIEAWRKAATEHVRAYSLRAEIGARFDWLMGDRATEDEANAAFWKEAERTSAQTFPTAAFYVAHLMEALEKIACDANGDFHEDRRYVANGILTSHVDTLIAAGFDTILERLRALRRDPKTCPGLASINEDDWSYAIRSVLQFREFKAAHPGVDDFLSSAPFAD</sequence>